<organism evidence="2 3">
    <name type="scientific">Candidatus Naiadarchaeum limnaeum</name>
    <dbReference type="NCBI Taxonomy" id="2756139"/>
    <lineage>
        <taxon>Archaea</taxon>
        <taxon>Candidatus Undinarchaeota</taxon>
        <taxon>Candidatus Undinarchaeia</taxon>
        <taxon>Candidatus Naiadarchaeales</taxon>
        <taxon>Candidatus Naiadarchaeaceae</taxon>
        <taxon>Candidatus Naiadarchaeum</taxon>
    </lineage>
</organism>
<gene>
    <name evidence="2" type="ORF">H1016_03180</name>
</gene>
<keyword evidence="3" id="KW-1185">Reference proteome</keyword>
<protein>
    <submittedName>
        <fullName evidence="2">Uncharacterized protein</fullName>
    </submittedName>
</protein>
<reference evidence="2 3" key="1">
    <citation type="journal article" name="Nat. Commun.">
        <title>Undinarchaeota illuminate DPANN phylogeny and the impact of gene transfer on archaeal evolution.</title>
        <authorList>
            <person name="Dombrowski N."/>
            <person name="Williams T.A."/>
            <person name="Sun J."/>
            <person name="Woodcroft B.J."/>
            <person name="Lee J.H."/>
            <person name="Minh B.Q."/>
            <person name="Rinke C."/>
            <person name="Spang A."/>
        </authorList>
    </citation>
    <scope>NUCLEOTIDE SEQUENCE [LARGE SCALE GENOMIC DNA]</scope>
    <source>
        <strain evidence="2">MAG_bin1129</strain>
    </source>
</reference>
<dbReference type="EMBL" id="DVAB01000025">
    <property type="protein sequence ID" value="HIK00516.1"/>
    <property type="molecule type" value="Genomic_DNA"/>
</dbReference>
<dbReference type="Proteomes" id="UP000646946">
    <property type="component" value="Unassembled WGS sequence"/>
</dbReference>
<keyword evidence="1" id="KW-1133">Transmembrane helix</keyword>
<keyword evidence="1" id="KW-0812">Transmembrane</keyword>
<proteinExistence type="predicted"/>
<evidence type="ECO:0000256" key="1">
    <source>
        <dbReference type="SAM" id="Phobius"/>
    </source>
</evidence>
<name>A0A832XIB0_9ARCH</name>
<dbReference type="AlphaFoldDB" id="A0A832XIB0"/>
<keyword evidence="1" id="KW-0472">Membrane</keyword>
<sequence length="87" mass="9716">MKITIEFNKTRILILSVVLVFLLVSGITVAQRTRRTAEAPPTEQPNIAAQFGTSFVCMISQCGWPALVFLILPAVAVFVWKKFFSWG</sequence>
<evidence type="ECO:0000313" key="3">
    <source>
        <dbReference type="Proteomes" id="UP000646946"/>
    </source>
</evidence>
<accession>A0A832XIB0</accession>
<feature type="transmembrane region" description="Helical" evidence="1">
    <location>
        <begin position="12"/>
        <end position="31"/>
    </location>
</feature>
<evidence type="ECO:0000313" key="2">
    <source>
        <dbReference type="EMBL" id="HIK00516.1"/>
    </source>
</evidence>
<feature type="transmembrane region" description="Helical" evidence="1">
    <location>
        <begin position="51"/>
        <end position="80"/>
    </location>
</feature>
<comment type="caution">
    <text evidence="2">The sequence shown here is derived from an EMBL/GenBank/DDBJ whole genome shotgun (WGS) entry which is preliminary data.</text>
</comment>